<comment type="caution">
    <text evidence="1">The sequence shown here is derived from an EMBL/GenBank/DDBJ whole genome shotgun (WGS) entry which is preliminary data.</text>
</comment>
<reference evidence="1" key="1">
    <citation type="submission" date="2024-12" db="EMBL/GenBank/DDBJ databases">
        <authorList>
            <person name="Wu N."/>
        </authorList>
    </citation>
    <scope>NUCLEOTIDE SEQUENCE</scope>
    <source>
        <strain evidence="1">P15</strain>
    </source>
</reference>
<dbReference type="Proteomes" id="UP001631969">
    <property type="component" value="Unassembled WGS sequence"/>
</dbReference>
<keyword evidence="2" id="KW-1185">Reference proteome</keyword>
<accession>A0ACC7NZM1</accession>
<gene>
    <name evidence="1" type="ORF">ACI1P1_09405</name>
</gene>
<protein>
    <submittedName>
        <fullName evidence="1">Response regulator</fullName>
    </submittedName>
</protein>
<organism evidence="1 2">
    <name type="scientific">Paenibacillus mesotrionivorans</name>
    <dbReference type="NCBI Taxonomy" id="3160968"/>
    <lineage>
        <taxon>Bacteria</taxon>
        <taxon>Bacillati</taxon>
        <taxon>Bacillota</taxon>
        <taxon>Bacilli</taxon>
        <taxon>Bacillales</taxon>
        <taxon>Paenibacillaceae</taxon>
        <taxon>Paenibacillus</taxon>
    </lineage>
</organism>
<sequence length="209" mass="23440">MHSVVIIDDHPLMAHATKELLEQELDVKVDALARNGEQGLEIIAASQPDLILLDYKLPDMTGRDVAERVSTCWPSVKVVIFSSIDVSSMVPQLLMAKVDGILSKENSQHTIVHAVSSVLDGFAVIPRASDWQAGLLGQEEVVDVELSNNEVALMRYILSGYTIEQIAEQIHMSKRSVDNWIRKMYEKMGVKGRTQALEIFLKSKYYMKQ</sequence>
<name>A0ACC7NZM1_9BACL</name>
<proteinExistence type="predicted"/>
<evidence type="ECO:0000313" key="2">
    <source>
        <dbReference type="Proteomes" id="UP001631969"/>
    </source>
</evidence>
<dbReference type="EMBL" id="JBJURJ010000005">
    <property type="protein sequence ID" value="MFM9328502.1"/>
    <property type="molecule type" value="Genomic_DNA"/>
</dbReference>
<evidence type="ECO:0000313" key="1">
    <source>
        <dbReference type="EMBL" id="MFM9328502.1"/>
    </source>
</evidence>